<sequence length="116" mass="13301">MSDVFLDYFIELADPTFFKPGNIQALIEKNRDAARFMWSNGNIEDERMITYRFKRVLFGENASPFQLSATIKKYIEQFHSGHPTSTSLLDFCLYVDNLIAGEDSVQDALEVSYAKS</sequence>
<accession>A0A8X6N6F6</accession>
<comment type="caution">
    <text evidence="1">The sequence shown here is derived from an EMBL/GenBank/DDBJ whole genome shotgun (WGS) entry which is preliminary data.</text>
</comment>
<dbReference type="EMBL" id="BMAW01054545">
    <property type="protein sequence ID" value="GFS96875.1"/>
    <property type="molecule type" value="Genomic_DNA"/>
</dbReference>
<evidence type="ECO:0000313" key="2">
    <source>
        <dbReference type="Proteomes" id="UP000887013"/>
    </source>
</evidence>
<reference evidence="1" key="1">
    <citation type="submission" date="2020-08" db="EMBL/GenBank/DDBJ databases">
        <title>Multicomponent nature underlies the extraordinary mechanical properties of spider dragline silk.</title>
        <authorList>
            <person name="Kono N."/>
            <person name="Nakamura H."/>
            <person name="Mori M."/>
            <person name="Yoshida Y."/>
            <person name="Ohtoshi R."/>
            <person name="Malay A.D."/>
            <person name="Moran D.A.P."/>
            <person name="Tomita M."/>
            <person name="Numata K."/>
            <person name="Arakawa K."/>
        </authorList>
    </citation>
    <scope>NUCLEOTIDE SEQUENCE</scope>
</reference>
<keyword evidence="2" id="KW-1185">Reference proteome</keyword>
<evidence type="ECO:0000313" key="1">
    <source>
        <dbReference type="EMBL" id="GFS96875.1"/>
    </source>
</evidence>
<name>A0A8X6N6F6_NEPPI</name>
<protein>
    <submittedName>
        <fullName evidence="1">Uncharacterized protein</fullName>
    </submittedName>
</protein>
<organism evidence="1 2">
    <name type="scientific">Nephila pilipes</name>
    <name type="common">Giant wood spider</name>
    <name type="synonym">Nephila maculata</name>
    <dbReference type="NCBI Taxonomy" id="299642"/>
    <lineage>
        <taxon>Eukaryota</taxon>
        <taxon>Metazoa</taxon>
        <taxon>Ecdysozoa</taxon>
        <taxon>Arthropoda</taxon>
        <taxon>Chelicerata</taxon>
        <taxon>Arachnida</taxon>
        <taxon>Araneae</taxon>
        <taxon>Araneomorphae</taxon>
        <taxon>Entelegynae</taxon>
        <taxon>Araneoidea</taxon>
        <taxon>Nephilidae</taxon>
        <taxon>Nephila</taxon>
    </lineage>
</organism>
<dbReference type="AlphaFoldDB" id="A0A8X6N6F6"/>
<dbReference type="OrthoDB" id="5867110at2759"/>
<dbReference type="Proteomes" id="UP000887013">
    <property type="component" value="Unassembled WGS sequence"/>
</dbReference>
<proteinExistence type="predicted"/>
<gene>
    <name evidence="1" type="ORF">NPIL_447731</name>
</gene>